<evidence type="ECO:0000256" key="2">
    <source>
        <dbReference type="ARBA" id="ARBA00022643"/>
    </source>
</evidence>
<sequence length="437" mass="49596">MKKRQRLIIGLTLGRRQFKGTANEQYLGLEEDYANSIQEQIEIAQQAESAKLDFLFKADYVVAHPELMKKSRGIATDPTLLFSIISQYTEKIGIVTTASTSFIPPYLLARQLQSLQWLSSGRAGWNVVTSIEGFDNFNYEKRPTSKERYEKAAECTQVVKKLWTSYPYEEMTGGSSDSFIEPLNHKGSYFAVKGPLNIISHPKGMPPLFQAGASDEGRDFAASMADAIFAATPELSVAIELRADLRRRAAARGRQVEDIRLLPGCYFFVGETREEALEMHRKAHAHITMEQKYQRAEELLRVSLRNYELTDVITEEVLPVLDSTIRSRTHSELLYQFIEKNHPTVEEILKRPEVMNSAHWVVIGTAEEVAEEIIQWYEAEAIDGIIAVPGGSDSSLTLFLEKVIPYLAERGLFRKEYIGSTLREHLEMDRSFKGEDE</sequence>
<evidence type="ECO:0000256" key="4">
    <source>
        <dbReference type="ARBA" id="ARBA00023033"/>
    </source>
</evidence>
<dbReference type="InterPro" id="IPR011251">
    <property type="entry name" value="Luciferase-like_dom"/>
</dbReference>
<organism evidence="7 8">
    <name type="scientific">Bacillus norwichensis</name>
    <dbReference type="NCBI Taxonomy" id="2762217"/>
    <lineage>
        <taxon>Bacteria</taxon>
        <taxon>Bacillati</taxon>
        <taxon>Bacillota</taxon>
        <taxon>Bacilli</taxon>
        <taxon>Bacillales</taxon>
        <taxon>Bacillaceae</taxon>
        <taxon>Bacillus</taxon>
    </lineage>
</organism>
<evidence type="ECO:0000313" key="8">
    <source>
        <dbReference type="Proteomes" id="UP000648182"/>
    </source>
</evidence>
<name>A0ABR8VPW4_9BACI</name>
<reference evidence="7 8" key="1">
    <citation type="submission" date="2020-08" db="EMBL/GenBank/DDBJ databases">
        <title>A Genomic Blueprint of the Chicken Gut Microbiome.</title>
        <authorList>
            <person name="Gilroy R."/>
            <person name="Ravi A."/>
            <person name="Getino M."/>
            <person name="Pursley I."/>
            <person name="Horton D.L."/>
            <person name="Alikhan N.-F."/>
            <person name="Baker D."/>
            <person name="Gharbi K."/>
            <person name="Hall N."/>
            <person name="Watson M."/>
            <person name="Adriaenssens E.M."/>
            <person name="Foster-Nyarko E."/>
            <person name="Jarju S."/>
            <person name="Secka A."/>
            <person name="Antonio M."/>
            <person name="Oren A."/>
            <person name="Chaudhuri R."/>
            <person name="La Ragione R.M."/>
            <person name="Hildebrand F."/>
            <person name="Pallen M.J."/>
        </authorList>
    </citation>
    <scope>NUCLEOTIDE SEQUENCE [LARGE SCALE GENOMIC DNA]</scope>
    <source>
        <strain evidence="7 8">Sa1BUA2</strain>
    </source>
</reference>
<dbReference type="RefSeq" id="WP_191814964.1">
    <property type="nucleotide sequence ID" value="NZ_JACSPV010000038.1"/>
</dbReference>
<dbReference type="PANTHER" id="PTHR30011:SF16">
    <property type="entry name" value="C2H2 FINGER DOMAIN TRANSCRIPTION FACTOR (EUROFUNG)-RELATED"/>
    <property type="match status" value="1"/>
</dbReference>
<feature type="domain" description="Luciferase-like" evidence="6">
    <location>
        <begin position="31"/>
        <end position="379"/>
    </location>
</feature>
<dbReference type="Proteomes" id="UP000648182">
    <property type="component" value="Unassembled WGS sequence"/>
</dbReference>
<accession>A0ABR8VPW4</accession>
<evidence type="ECO:0000313" key="7">
    <source>
        <dbReference type="EMBL" id="MBD8006805.1"/>
    </source>
</evidence>
<evidence type="ECO:0000256" key="3">
    <source>
        <dbReference type="ARBA" id="ARBA00023002"/>
    </source>
</evidence>
<dbReference type="InterPro" id="IPR016215">
    <property type="entry name" value="NTA_MOA"/>
</dbReference>
<dbReference type="InterPro" id="IPR036661">
    <property type="entry name" value="Luciferase-like_sf"/>
</dbReference>
<dbReference type="InterPro" id="IPR051260">
    <property type="entry name" value="Diverse_substr_monoxygenases"/>
</dbReference>
<dbReference type="NCBIfam" id="TIGR03860">
    <property type="entry name" value="FMN_nitrolo"/>
    <property type="match status" value="1"/>
</dbReference>
<dbReference type="EMBL" id="JACSPV010000038">
    <property type="protein sequence ID" value="MBD8006805.1"/>
    <property type="molecule type" value="Genomic_DNA"/>
</dbReference>
<dbReference type="Pfam" id="PF00296">
    <property type="entry name" value="Bac_luciferase"/>
    <property type="match status" value="1"/>
</dbReference>
<protein>
    <submittedName>
        <fullName evidence="7">NtaA/DmoA family FMN-dependent monooxygenase</fullName>
        <ecNumber evidence="7">1.14.-.-</ecNumber>
    </submittedName>
</protein>
<comment type="similarity">
    <text evidence="5">Belongs to the NtaA/SnaA/DszA monooxygenase family.</text>
</comment>
<comment type="caution">
    <text evidence="7">The sequence shown here is derived from an EMBL/GenBank/DDBJ whole genome shotgun (WGS) entry which is preliminary data.</text>
</comment>
<keyword evidence="8" id="KW-1185">Reference proteome</keyword>
<evidence type="ECO:0000256" key="5">
    <source>
        <dbReference type="ARBA" id="ARBA00033748"/>
    </source>
</evidence>
<keyword evidence="2" id="KW-0288">FMN</keyword>
<keyword evidence="3 7" id="KW-0560">Oxidoreductase</keyword>
<dbReference type="PIRSF" id="PIRSF000337">
    <property type="entry name" value="NTA_MOA"/>
    <property type="match status" value="1"/>
</dbReference>
<dbReference type="Gene3D" id="3.20.20.30">
    <property type="entry name" value="Luciferase-like domain"/>
    <property type="match status" value="1"/>
</dbReference>
<dbReference type="SUPFAM" id="SSF51679">
    <property type="entry name" value="Bacterial luciferase-like"/>
    <property type="match status" value="1"/>
</dbReference>
<proteinExistence type="inferred from homology"/>
<dbReference type="PANTHER" id="PTHR30011">
    <property type="entry name" value="ALKANESULFONATE MONOOXYGENASE-RELATED"/>
    <property type="match status" value="1"/>
</dbReference>
<dbReference type="GO" id="GO:0004497">
    <property type="term" value="F:monooxygenase activity"/>
    <property type="evidence" value="ECO:0007669"/>
    <property type="project" value="UniProtKB-KW"/>
</dbReference>
<keyword evidence="1" id="KW-0285">Flavoprotein</keyword>
<evidence type="ECO:0000259" key="6">
    <source>
        <dbReference type="Pfam" id="PF00296"/>
    </source>
</evidence>
<gene>
    <name evidence="7" type="ORF">H9631_17175</name>
</gene>
<evidence type="ECO:0000256" key="1">
    <source>
        <dbReference type="ARBA" id="ARBA00022630"/>
    </source>
</evidence>
<keyword evidence="4 7" id="KW-0503">Monooxygenase</keyword>
<dbReference type="EC" id="1.14.-.-" evidence="7"/>